<keyword evidence="3 7" id="KW-0694">RNA-binding</keyword>
<evidence type="ECO:0000256" key="7">
    <source>
        <dbReference type="HAMAP-Rule" id="MF_00382"/>
    </source>
</evidence>
<comment type="similarity">
    <text evidence="1 7 8">Belongs to the bacterial ribosomal protein bL20 family.</text>
</comment>
<evidence type="ECO:0000256" key="1">
    <source>
        <dbReference type="ARBA" id="ARBA00007698"/>
    </source>
</evidence>
<dbReference type="InterPro" id="IPR005813">
    <property type="entry name" value="Ribosomal_bL20"/>
</dbReference>
<gene>
    <name evidence="7 9" type="primary">rplT</name>
    <name evidence="9" type="ORF">LZC94_35985</name>
</gene>
<name>A0ABZ2LR46_9BACT</name>
<dbReference type="PROSITE" id="PS00937">
    <property type="entry name" value="RIBOSOMAL_L20"/>
    <property type="match status" value="1"/>
</dbReference>
<evidence type="ECO:0000256" key="4">
    <source>
        <dbReference type="ARBA" id="ARBA00022980"/>
    </source>
</evidence>
<proteinExistence type="inferred from homology"/>
<keyword evidence="2 7" id="KW-0699">rRNA-binding</keyword>
<dbReference type="CDD" id="cd07026">
    <property type="entry name" value="Ribosomal_L20"/>
    <property type="match status" value="1"/>
</dbReference>
<dbReference type="Pfam" id="PF00453">
    <property type="entry name" value="Ribosomal_L20"/>
    <property type="match status" value="1"/>
</dbReference>
<dbReference type="RefSeq" id="WP_394822853.1">
    <property type="nucleotide sequence ID" value="NZ_CP089984.1"/>
</dbReference>
<evidence type="ECO:0000256" key="6">
    <source>
        <dbReference type="ARBA" id="ARBA00035172"/>
    </source>
</evidence>
<keyword evidence="10" id="KW-1185">Reference proteome</keyword>
<dbReference type="InterPro" id="IPR049946">
    <property type="entry name" value="RIBOSOMAL_L20_CS"/>
</dbReference>
<dbReference type="PANTHER" id="PTHR10986">
    <property type="entry name" value="39S RIBOSOMAL PROTEIN L20"/>
    <property type="match status" value="1"/>
</dbReference>
<reference evidence="9 10" key="1">
    <citation type="submission" date="2021-12" db="EMBL/GenBank/DDBJ databases">
        <title>Discovery of the Pendulisporaceae a myxobacterial family with distinct sporulation behavior and unique specialized metabolism.</title>
        <authorList>
            <person name="Garcia R."/>
            <person name="Popoff A."/>
            <person name="Bader C.D."/>
            <person name="Loehr J."/>
            <person name="Walesch S."/>
            <person name="Walt C."/>
            <person name="Boldt J."/>
            <person name="Bunk B."/>
            <person name="Haeckl F.J.F.P.J."/>
            <person name="Gunesch A.P."/>
            <person name="Birkelbach J."/>
            <person name="Nuebel U."/>
            <person name="Pietschmann T."/>
            <person name="Bach T."/>
            <person name="Mueller R."/>
        </authorList>
    </citation>
    <scope>NUCLEOTIDE SEQUENCE [LARGE SCALE GENOMIC DNA]</scope>
    <source>
        <strain evidence="9 10">MSr11954</strain>
    </source>
</reference>
<evidence type="ECO:0000256" key="3">
    <source>
        <dbReference type="ARBA" id="ARBA00022884"/>
    </source>
</evidence>
<dbReference type="NCBIfam" id="TIGR01032">
    <property type="entry name" value="rplT_bact"/>
    <property type="match status" value="1"/>
</dbReference>
<evidence type="ECO:0000256" key="5">
    <source>
        <dbReference type="ARBA" id="ARBA00023274"/>
    </source>
</evidence>
<dbReference type="SUPFAM" id="SSF74731">
    <property type="entry name" value="Ribosomal protein L20"/>
    <property type="match status" value="1"/>
</dbReference>
<comment type="function">
    <text evidence="7 8">Binds directly to 23S ribosomal RNA and is necessary for the in vitro assembly process of the 50S ribosomal subunit. It is not involved in the protein synthesizing functions of that subunit.</text>
</comment>
<sequence>MPRAKRGFKARRRRNRILKHASGFHSARSRLFAYAKEVVMKAWVYAYAHRKRKKRDFRRLWIARINAAARTNGTSYSRLVHGLKTANVGLDRKVLSDLAITDAAVFQQIVELANKSVPAASNKSKSVSK</sequence>
<dbReference type="PRINTS" id="PR00062">
    <property type="entry name" value="RIBOSOMALL20"/>
</dbReference>
<evidence type="ECO:0000313" key="10">
    <source>
        <dbReference type="Proteomes" id="UP001370348"/>
    </source>
</evidence>
<keyword evidence="4 7" id="KW-0689">Ribosomal protein</keyword>
<evidence type="ECO:0000256" key="2">
    <source>
        <dbReference type="ARBA" id="ARBA00022730"/>
    </source>
</evidence>
<accession>A0ABZ2LR46</accession>
<dbReference type="EMBL" id="CP089984">
    <property type="protein sequence ID" value="WXB13232.1"/>
    <property type="molecule type" value="Genomic_DNA"/>
</dbReference>
<keyword evidence="5 7" id="KW-0687">Ribonucleoprotein</keyword>
<dbReference type="GO" id="GO:0005840">
    <property type="term" value="C:ribosome"/>
    <property type="evidence" value="ECO:0007669"/>
    <property type="project" value="UniProtKB-KW"/>
</dbReference>
<dbReference type="Gene3D" id="6.10.160.10">
    <property type="match status" value="1"/>
</dbReference>
<dbReference type="InterPro" id="IPR035566">
    <property type="entry name" value="Ribosomal_protein_bL20_C"/>
</dbReference>
<organism evidence="9 10">
    <name type="scientific">Pendulispora albinea</name>
    <dbReference type="NCBI Taxonomy" id="2741071"/>
    <lineage>
        <taxon>Bacteria</taxon>
        <taxon>Pseudomonadati</taxon>
        <taxon>Myxococcota</taxon>
        <taxon>Myxococcia</taxon>
        <taxon>Myxococcales</taxon>
        <taxon>Sorangiineae</taxon>
        <taxon>Pendulisporaceae</taxon>
        <taxon>Pendulispora</taxon>
    </lineage>
</organism>
<dbReference type="Gene3D" id="1.10.1900.20">
    <property type="entry name" value="Ribosomal protein L20"/>
    <property type="match status" value="1"/>
</dbReference>
<dbReference type="Proteomes" id="UP001370348">
    <property type="component" value="Chromosome"/>
</dbReference>
<dbReference type="HAMAP" id="MF_00382">
    <property type="entry name" value="Ribosomal_bL20"/>
    <property type="match status" value="1"/>
</dbReference>
<protein>
    <recommendedName>
        <fullName evidence="6 7">Large ribosomal subunit protein bL20</fullName>
    </recommendedName>
</protein>
<evidence type="ECO:0000313" key="9">
    <source>
        <dbReference type="EMBL" id="WXB13232.1"/>
    </source>
</evidence>
<evidence type="ECO:0000256" key="8">
    <source>
        <dbReference type="RuleBase" id="RU000560"/>
    </source>
</evidence>